<evidence type="ECO:0000256" key="4">
    <source>
        <dbReference type="ARBA" id="ARBA00022842"/>
    </source>
</evidence>
<evidence type="ECO:0000256" key="1">
    <source>
        <dbReference type="ARBA" id="ARBA00001946"/>
    </source>
</evidence>
<dbReference type="AlphaFoldDB" id="A0A6A7MVB9"/>
<dbReference type="SFLD" id="SFLDG01129">
    <property type="entry name" value="C1.5:_HAD__Beta-PGM__Phosphata"/>
    <property type="match status" value="1"/>
</dbReference>
<proteinExistence type="predicted"/>
<dbReference type="InterPro" id="IPR036412">
    <property type="entry name" value="HAD-like_sf"/>
</dbReference>
<dbReference type="SUPFAM" id="SSF56784">
    <property type="entry name" value="HAD-like"/>
    <property type="match status" value="1"/>
</dbReference>
<keyword evidence="2" id="KW-0479">Metal-binding</keyword>
<dbReference type="PANTHER" id="PTHR46470:SF2">
    <property type="entry name" value="GLYCERALDEHYDE 3-PHOSPHATE PHOSPHATASE"/>
    <property type="match status" value="1"/>
</dbReference>
<evidence type="ECO:0000256" key="3">
    <source>
        <dbReference type="ARBA" id="ARBA00022801"/>
    </source>
</evidence>
<protein>
    <submittedName>
        <fullName evidence="5">HAD-IA family hydrolase</fullName>
    </submittedName>
</protein>
<dbReference type="EMBL" id="WHUG01000001">
    <property type="protein sequence ID" value="MQA36875.1"/>
    <property type="molecule type" value="Genomic_DNA"/>
</dbReference>
<dbReference type="InterPro" id="IPR051400">
    <property type="entry name" value="HAD-like_hydrolase"/>
</dbReference>
<sequence length="250" mass="28063">MIKISNDDRFTQIPDAILFDTDNTLYHYDPAHALAMNAVRGKVAATFSLDPDDFDKAYASARSEVKLRLKDTAASHSRLLYLQRMLEIIGLGSQVLVALDLEQTYWRTFLSNAVLFDDVKELLDDIRLLGIPTAIVTDLTAQIQFRKIVYFGLDRYFDYIVTSEEAGYDKPHGAQFELALKKVRPSGNCIWMIGDNPVNDIGGARRRIDAVTLQKLHNGVEQGQGENAADAVFQEFGQVRKLLERLGAAH</sequence>
<accession>A0A6A7MVB9</accession>
<comment type="caution">
    <text evidence="5">The sequence shown here is derived from an EMBL/GenBank/DDBJ whole genome shotgun (WGS) entry which is preliminary data.</text>
</comment>
<dbReference type="NCBIfam" id="TIGR01549">
    <property type="entry name" value="HAD-SF-IA-v1"/>
    <property type="match status" value="1"/>
</dbReference>
<dbReference type="Pfam" id="PF00702">
    <property type="entry name" value="Hydrolase"/>
    <property type="match status" value="1"/>
</dbReference>
<dbReference type="InterPro" id="IPR023214">
    <property type="entry name" value="HAD_sf"/>
</dbReference>
<dbReference type="SFLD" id="SFLDS00003">
    <property type="entry name" value="Haloacid_Dehalogenase"/>
    <property type="match status" value="1"/>
</dbReference>
<dbReference type="GO" id="GO:0044281">
    <property type="term" value="P:small molecule metabolic process"/>
    <property type="evidence" value="ECO:0007669"/>
    <property type="project" value="UniProtKB-ARBA"/>
</dbReference>
<evidence type="ECO:0000313" key="5">
    <source>
        <dbReference type="EMBL" id="MQA36875.1"/>
    </source>
</evidence>
<gene>
    <name evidence="5" type="ORF">GEV02_01825</name>
</gene>
<name>A0A6A7MVB9_9BURK</name>
<dbReference type="Gene3D" id="1.10.150.520">
    <property type="match status" value="1"/>
</dbReference>
<keyword evidence="4" id="KW-0460">Magnesium</keyword>
<dbReference type="RefSeq" id="WP_152836234.1">
    <property type="nucleotide sequence ID" value="NZ_WHUG01000001.1"/>
</dbReference>
<dbReference type="PANTHER" id="PTHR46470">
    <property type="entry name" value="N-ACYLNEURAMINATE-9-PHOSPHATASE"/>
    <property type="match status" value="1"/>
</dbReference>
<comment type="cofactor">
    <cofactor evidence="1">
        <name>Mg(2+)</name>
        <dbReference type="ChEBI" id="CHEBI:18420"/>
    </cofactor>
</comment>
<dbReference type="Gene3D" id="3.40.50.1000">
    <property type="entry name" value="HAD superfamily/HAD-like"/>
    <property type="match status" value="1"/>
</dbReference>
<dbReference type="Proteomes" id="UP000440498">
    <property type="component" value="Unassembled WGS sequence"/>
</dbReference>
<reference evidence="5 6" key="1">
    <citation type="submission" date="2019-10" db="EMBL/GenBank/DDBJ databases">
        <title>Two novel species isolated from a subtropical stream in China.</title>
        <authorList>
            <person name="Lu H."/>
        </authorList>
    </citation>
    <scope>NUCLEOTIDE SEQUENCE [LARGE SCALE GENOMIC DNA]</scope>
    <source>
        <strain evidence="5 6">FT29W</strain>
    </source>
</reference>
<keyword evidence="6" id="KW-1185">Reference proteome</keyword>
<organism evidence="5 6">
    <name type="scientific">Rugamonas aquatica</name>
    <dbReference type="NCBI Taxonomy" id="2743357"/>
    <lineage>
        <taxon>Bacteria</taxon>
        <taxon>Pseudomonadati</taxon>
        <taxon>Pseudomonadota</taxon>
        <taxon>Betaproteobacteria</taxon>
        <taxon>Burkholderiales</taxon>
        <taxon>Oxalobacteraceae</taxon>
        <taxon>Telluria group</taxon>
        <taxon>Rugamonas</taxon>
    </lineage>
</organism>
<dbReference type="InterPro" id="IPR006439">
    <property type="entry name" value="HAD-SF_hydro_IA"/>
</dbReference>
<keyword evidence="3 5" id="KW-0378">Hydrolase</keyword>
<dbReference type="GO" id="GO:0046872">
    <property type="term" value="F:metal ion binding"/>
    <property type="evidence" value="ECO:0007669"/>
    <property type="project" value="UniProtKB-KW"/>
</dbReference>
<evidence type="ECO:0000256" key="2">
    <source>
        <dbReference type="ARBA" id="ARBA00022723"/>
    </source>
</evidence>
<dbReference type="GO" id="GO:0016791">
    <property type="term" value="F:phosphatase activity"/>
    <property type="evidence" value="ECO:0007669"/>
    <property type="project" value="TreeGrafter"/>
</dbReference>
<evidence type="ECO:0000313" key="6">
    <source>
        <dbReference type="Proteomes" id="UP000440498"/>
    </source>
</evidence>